<organism evidence="3 4">
    <name type="scientific">Diceros bicornis minor</name>
    <name type="common">South-central black rhinoceros</name>
    <dbReference type="NCBI Taxonomy" id="77932"/>
    <lineage>
        <taxon>Eukaryota</taxon>
        <taxon>Metazoa</taxon>
        <taxon>Chordata</taxon>
        <taxon>Craniata</taxon>
        <taxon>Vertebrata</taxon>
        <taxon>Euteleostomi</taxon>
        <taxon>Mammalia</taxon>
        <taxon>Eutheria</taxon>
        <taxon>Laurasiatheria</taxon>
        <taxon>Perissodactyla</taxon>
        <taxon>Rhinocerotidae</taxon>
        <taxon>Diceros</taxon>
    </lineage>
</organism>
<name>A0A7J7EVB1_DICBM</name>
<feature type="transmembrane region" description="Helical" evidence="2">
    <location>
        <begin position="155"/>
        <end position="175"/>
    </location>
</feature>
<feature type="transmembrane region" description="Helical" evidence="2">
    <location>
        <begin position="231"/>
        <end position="250"/>
    </location>
</feature>
<feature type="transmembrane region" description="Helical" evidence="2">
    <location>
        <begin position="256"/>
        <end position="279"/>
    </location>
</feature>
<reference evidence="3 4" key="1">
    <citation type="journal article" date="2020" name="Mol. Biol. Evol.">
        <title>Interspecific Gene Flow and the Evolution of Specialization in Black and White Rhinoceros.</title>
        <authorList>
            <person name="Moodley Y."/>
            <person name="Westbury M.V."/>
            <person name="Russo I.M."/>
            <person name="Gopalakrishnan S."/>
            <person name="Rakotoarivelo A."/>
            <person name="Olsen R.A."/>
            <person name="Prost S."/>
            <person name="Tunstall T."/>
            <person name="Ryder O.A."/>
            <person name="Dalen L."/>
            <person name="Bruford M.W."/>
        </authorList>
    </citation>
    <scope>NUCLEOTIDE SEQUENCE [LARGE SCALE GENOMIC DNA]</scope>
    <source>
        <strain evidence="3">SBR-YM</strain>
        <tissue evidence="3">Skin</tissue>
    </source>
</reference>
<protein>
    <submittedName>
        <fullName evidence="3">Uncharacterized protein</fullName>
    </submittedName>
</protein>
<feature type="transmembrane region" description="Helical" evidence="2">
    <location>
        <begin position="30"/>
        <end position="49"/>
    </location>
</feature>
<evidence type="ECO:0000256" key="1">
    <source>
        <dbReference type="SAM" id="MobiDB-lite"/>
    </source>
</evidence>
<keyword evidence="2" id="KW-0472">Membrane</keyword>
<dbReference type="EMBL" id="JACDTQ010002243">
    <property type="protein sequence ID" value="KAF5919633.1"/>
    <property type="molecule type" value="Genomic_DNA"/>
</dbReference>
<evidence type="ECO:0000256" key="2">
    <source>
        <dbReference type="SAM" id="Phobius"/>
    </source>
</evidence>
<keyword evidence="2" id="KW-1133">Transmembrane helix</keyword>
<sequence length="330" mass="36542">MQTLKLKPKPKHRPFCFSVKGHVKMLRLDIINSLVTAVFLIIISVLAMMPETTTFTVLGGVFGLLAAVCCMADGALIYRKLLFNPSGPYQKTKKAAVQKRAEGRAKVLPKFRDSFKHFFLLTHWSVEDPEAAIKAIGLLIGALACFITATAHESYIAITILEICIVLFFILSYMLTLHHLVTYLDWPLLFHPQPQSKGSPQLKTTELSLWTRTWLSCDSGLTIFNSVLQDLINSLITAVFLLIVAALAIQEKERRHLFYVGGSLCLTAAIVCLISATLVTKKMRNEGRWVRLPQEAMARALTPPWSQPTGSEGGSSGYSPGATLRGLARR</sequence>
<dbReference type="PANTHER" id="PTHR22776">
    <property type="entry name" value="MARVEL-CONTAINING POTENTIAL LIPID RAFT-ASSOCIATED PROTEIN"/>
    <property type="match status" value="1"/>
</dbReference>
<comment type="caution">
    <text evidence="3">The sequence shown here is derived from an EMBL/GenBank/DDBJ whole genome shotgun (WGS) entry which is preliminary data.</text>
</comment>
<accession>A0A7J7EVB1</accession>
<dbReference type="Proteomes" id="UP000551758">
    <property type="component" value="Unassembled WGS sequence"/>
</dbReference>
<feature type="region of interest" description="Disordered" evidence="1">
    <location>
        <begin position="301"/>
        <end position="330"/>
    </location>
</feature>
<keyword evidence="4" id="KW-1185">Reference proteome</keyword>
<dbReference type="GO" id="GO:0016020">
    <property type="term" value="C:membrane"/>
    <property type="evidence" value="ECO:0007669"/>
    <property type="project" value="TreeGrafter"/>
</dbReference>
<dbReference type="AlphaFoldDB" id="A0A7J7EVB1"/>
<evidence type="ECO:0000313" key="3">
    <source>
        <dbReference type="EMBL" id="KAF5919633.1"/>
    </source>
</evidence>
<feature type="transmembrane region" description="Helical" evidence="2">
    <location>
        <begin position="131"/>
        <end position="149"/>
    </location>
</feature>
<gene>
    <name evidence="3" type="ORF">HPG69_000234</name>
</gene>
<evidence type="ECO:0000313" key="4">
    <source>
        <dbReference type="Proteomes" id="UP000551758"/>
    </source>
</evidence>
<keyword evidence="2" id="KW-0812">Transmembrane</keyword>
<feature type="transmembrane region" description="Helical" evidence="2">
    <location>
        <begin position="55"/>
        <end position="78"/>
    </location>
</feature>
<proteinExistence type="predicted"/>
<dbReference type="PANTHER" id="PTHR22776:SF43">
    <property type="entry name" value="CKLF-LIKE MARVEL TRANSMEMBRANE DOMAIN-CONTAINING PROTEIN 1"/>
    <property type="match status" value="1"/>
</dbReference>
<dbReference type="InterPro" id="IPR050578">
    <property type="entry name" value="MARVEL-CKLF_proteins"/>
</dbReference>